<comment type="caution">
    <text evidence="1">The sequence shown here is derived from an EMBL/GenBank/DDBJ whole genome shotgun (WGS) entry which is preliminary data.</text>
</comment>
<dbReference type="AlphaFoldDB" id="A0A8J5MN57"/>
<evidence type="ECO:0000313" key="2">
    <source>
        <dbReference type="Proteomes" id="UP000747542"/>
    </source>
</evidence>
<accession>A0A8J5MN57</accession>
<dbReference type="Proteomes" id="UP000747542">
    <property type="component" value="Unassembled WGS sequence"/>
</dbReference>
<dbReference type="EMBL" id="JAHLQT010037402">
    <property type="protein sequence ID" value="KAG7157549.1"/>
    <property type="molecule type" value="Genomic_DNA"/>
</dbReference>
<gene>
    <name evidence="1" type="primary">SETD9-L</name>
    <name evidence="1" type="ORF">Hamer_G019183</name>
</gene>
<proteinExistence type="predicted"/>
<organism evidence="1 2">
    <name type="scientific">Homarus americanus</name>
    <name type="common">American lobster</name>
    <dbReference type="NCBI Taxonomy" id="6706"/>
    <lineage>
        <taxon>Eukaryota</taxon>
        <taxon>Metazoa</taxon>
        <taxon>Ecdysozoa</taxon>
        <taxon>Arthropoda</taxon>
        <taxon>Crustacea</taxon>
        <taxon>Multicrustacea</taxon>
        <taxon>Malacostraca</taxon>
        <taxon>Eumalacostraca</taxon>
        <taxon>Eucarida</taxon>
        <taxon>Decapoda</taxon>
        <taxon>Pleocyemata</taxon>
        <taxon>Astacidea</taxon>
        <taxon>Nephropoidea</taxon>
        <taxon>Nephropidae</taxon>
        <taxon>Homarus</taxon>
    </lineage>
</organism>
<reference evidence="1" key="1">
    <citation type="journal article" date="2021" name="Sci. Adv.">
        <title>The American lobster genome reveals insights on longevity, neural, and immune adaptations.</title>
        <authorList>
            <person name="Polinski J.M."/>
            <person name="Zimin A.V."/>
            <person name="Clark K.F."/>
            <person name="Kohn A.B."/>
            <person name="Sadowski N."/>
            <person name="Timp W."/>
            <person name="Ptitsyn A."/>
            <person name="Khanna P."/>
            <person name="Romanova D.Y."/>
            <person name="Williams P."/>
            <person name="Greenwood S.J."/>
            <person name="Moroz L.L."/>
            <person name="Walt D.R."/>
            <person name="Bodnar A.G."/>
        </authorList>
    </citation>
    <scope>NUCLEOTIDE SEQUENCE</scope>
    <source>
        <strain evidence="1">GMGI-L3</strain>
    </source>
</reference>
<dbReference type="InterPro" id="IPR040415">
    <property type="entry name" value="SETD9"/>
</dbReference>
<sequence>MMCVCVCVNRTVRSVENVGADKIISECVLLEQLRGLTSALHSARFHAQQGSHHHYSSYCLALQVMEETYGFHVYRAPSSLGGTGVVAATHRECDVAVHQGQLVALYPGAIYLPVQPIFFQSIKNPFIFRCIDGIMVDGHDKRISKSLFKSCVNRDRVGYFSIADTTWLTDHPANPLNVGQYVNNQSTGHPSNVAYQEVTVQPGEVPLEERQYLPNLWYSPPQDAPVAQVPLRIVALVATRDILQGEELLSDYFTVMY</sequence>
<keyword evidence="2" id="KW-1185">Reference proteome</keyword>
<dbReference type="CDD" id="cd10537">
    <property type="entry name" value="SET_SETD9"/>
    <property type="match status" value="1"/>
</dbReference>
<dbReference type="PANTHER" id="PTHR33524:SF2">
    <property type="entry name" value="SET DOMAIN-CONTAINING PROTEIN 9"/>
    <property type="match status" value="1"/>
</dbReference>
<protein>
    <submittedName>
        <fullName evidence="1">SET domain-containing protein 9-like</fullName>
    </submittedName>
</protein>
<dbReference type="PANTHER" id="PTHR33524">
    <property type="entry name" value="C5ORF35"/>
    <property type="match status" value="1"/>
</dbReference>
<name>A0A8J5MN57_HOMAM</name>
<evidence type="ECO:0000313" key="1">
    <source>
        <dbReference type="EMBL" id="KAG7157549.1"/>
    </source>
</evidence>